<comment type="caution">
    <text evidence="6">The sequence shown here is derived from an EMBL/GenBank/DDBJ whole genome shotgun (WGS) entry which is preliminary data.</text>
</comment>
<evidence type="ECO:0000256" key="1">
    <source>
        <dbReference type="ARBA" id="ARBA00022723"/>
    </source>
</evidence>
<keyword evidence="7" id="KW-1185">Reference proteome</keyword>
<dbReference type="PANTHER" id="PTHR47863">
    <property type="entry name" value="RING/FYVE/PHD ZINC FINGER SUPERFAMILY PROTEIN"/>
    <property type="match status" value="1"/>
</dbReference>
<keyword evidence="1" id="KW-0479">Metal-binding</keyword>
<dbReference type="OrthoDB" id="608866at2759"/>
<dbReference type="AlphaFoldDB" id="A0A7J7LFL1"/>
<feature type="region of interest" description="Disordered" evidence="4">
    <location>
        <begin position="157"/>
        <end position="198"/>
    </location>
</feature>
<evidence type="ECO:0000256" key="3">
    <source>
        <dbReference type="ARBA" id="ARBA00022833"/>
    </source>
</evidence>
<dbReference type="EMBL" id="JACGCM010002328">
    <property type="protein sequence ID" value="KAF6141330.1"/>
    <property type="molecule type" value="Genomic_DNA"/>
</dbReference>
<evidence type="ECO:0000256" key="2">
    <source>
        <dbReference type="ARBA" id="ARBA00022771"/>
    </source>
</evidence>
<feature type="region of interest" description="Disordered" evidence="4">
    <location>
        <begin position="1"/>
        <end position="22"/>
    </location>
</feature>
<gene>
    <name evidence="6" type="ORF">GIB67_008507</name>
</gene>
<dbReference type="Gene3D" id="3.30.40.10">
    <property type="entry name" value="Zinc/RING finger domain, C3HC4 (zinc finger)"/>
    <property type="match status" value="1"/>
</dbReference>
<dbReference type="CDD" id="cd11660">
    <property type="entry name" value="SANT_TRF"/>
    <property type="match status" value="1"/>
</dbReference>
<keyword evidence="3" id="KW-0862">Zinc</keyword>
<sequence>MTNAKDDADDDNADCGVQTSPCPNALKMNVISIEEDGDDDVVPETPVEVIIDDSENDDDDKGIAEKWDSLGILKWTEEGICIICNKGDSVLVCTNEDCPVSAHASCLPFSPFFDKEGKFYCPLCSYKQWVDEQRRKNKNVQLTKKKYHKAKKSLSVFVNGPSGKKPDEKPNQRETRKRKASLFDQEGNRDKSHGSMSIQREQGIVDGNENGGDRQEAVVVARCSIGNLGAKRSSVTEIDITSFVPGMYNTESALLSDTFGCRGKGKVIKDVDEHQHVPEDEDEHVQPANNADSQTCKLPCSDTISGDFQTQENRNEAEMDEGNQSNRVGENNTPLKANVGVKSNIATVDAEWRKKNKGVAKNNVDPQKASSSIVCADAEEITLHRTEKKRSKSETRNKSTKTNSNPALPDSRRKRLYFTPEEEKMLREAVPKFSDSNPGKPIPWLKILEFGSQVFNESRYPMDLRDKWRHMTKGCRAKRR</sequence>
<dbReference type="GO" id="GO:0008270">
    <property type="term" value="F:zinc ion binding"/>
    <property type="evidence" value="ECO:0007669"/>
    <property type="project" value="UniProtKB-KW"/>
</dbReference>
<dbReference type="SUPFAM" id="SSF57903">
    <property type="entry name" value="FYVE/PHD zinc finger"/>
    <property type="match status" value="1"/>
</dbReference>
<feature type="compositionally biased region" description="Polar residues" evidence="4">
    <location>
        <begin position="322"/>
        <end position="335"/>
    </location>
</feature>
<organism evidence="6 7">
    <name type="scientific">Kingdonia uniflora</name>
    <dbReference type="NCBI Taxonomy" id="39325"/>
    <lineage>
        <taxon>Eukaryota</taxon>
        <taxon>Viridiplantae</taxon>
        <taxon>Streptophyta</taxon>
        <taxon>Embryophyta</taxon>
        <taxon>Tracheophyta</taxon>
        <taxon>Spermatophyta</taxon>
        <taxon>Magnoliopsida</taxon>
        <taxon>Ranunculales</taxon>
        <taxon>Circaeasteraceae</taxon>
        <taxon>Kingdonia</taxon>
    </lineage>
</organism>
<reference evidence="6 7" key="1">
    <citation type="journal article" date="2020" name="IScience">
        <title>Genome Sequencing of the Endangered Kingdonia uniflora (Circaeasteraceae, Ranunculales) Reveals Potential Mechanisms of Evolutionary Specialization.</title>
        <authorList>
            <person name="Sun Y."/>
            <person name="Deng T."/>
            <person name="Zhang A."/>
            <person name="Moore M.J."/>
            <person name="Landis J.B."/>
            <person name="Lin N."/>
            <person name="Zhang H."/>
            <person name="Zhang X."/>
            <person name="Huang J."/>
            <person name="Zhang X."/>
            <person name="Sun H."/>
            <person name="Wang H."/>
        </authorList>
    </citation>
    <scope>NUCLEOTIDE SEQUENCE [LARGE SCALE GENOMIC DNA]</scope>
    <source>
        <strain evidence="6">TB1705</strain>
        <tissue evidence="6">Leaf</tissue>
    </source>
</reference>
<protein>
    <recommendedName>
        <fullName evidence="5">Zinc finger PHD-type domain-containing protein</fullName>
    </recommendedName>
</protein>
<proteinExistence type="predicted"/>
<evidence type="ECO:0000259" key="5">
    <source>
        <dbReference type="SMART" id="SM00249"/>
    </source>
</evidence>
<dbReference type="InterPro" id="IPR009057">
    <property type="entry name" value="Homeodomain-like_sf"/>
</dbReference>
<evidence type="ECO:0000256" key="4">
    <source>
        <dbReference type="SAM" id="MobiDB-lite"/>
    </source>
</evidence>
<evidence type="ECO:0000313" key="6">
    <source>
        <dbReference type="EMBL" id="KAF6141330.1"/>
    </source>
</evidence>
<feature type="region of interest" description="Disordered" evidence="4">
    <location>
        <begin position="312"/>
        <end position="338"/>
    </location>
</feature>
<feature type="compositionally biased region" description="Basic and acidic residues" evidence="4">
    <location>
        <begin position="164"/>
        <end position="174"/>
    </location>
</feature>
<dbReference type="SMART" id="SM00249">
    <property type="entry name" value="PHD"/>
    <property type="match status" value="1"/>
</dbReference>
<feature type="region of interest" description="Disordered" evidence="4">
    <location>
        <begin position="276"/>
        <end position="295"/>
    </location>
</feature>
<feature type="domain" description="Zinc finger PHD-type" evidence="5">
    <location>
        <begin position="80"/>
        <end position="125"/>
    </location>
</feature>
<keyword evidence="2" id="KW-0863">Zinc-finger</keyword>
<accession>A0A7J7LFL1</accession>
<name>A0A7J7LFL1_9MAGN</name>
<evidence type="ECO:0000313" key="7">
    <source>
        <dbReference type="Proteomes" id="UP000541444"/>
    </source>
</evidence>
<dbReference type="InterPro" id="IPR001965">
    <property type="entry name" value="Znf_PHD"/>
</dbReference>
<feature type="region of interest" description="Disordered" evidence="4">
    <location>
        <begin position="385"/>
        <end position="414"/>
    </location>
</feature>
<dbReference type="SUPFAM" id="SSF46689">
    <property type="entry name" value="Homeodomain-like"/>
    <property type="match status" value="1"/>
</dbReference>
<dbReference type="InterPro" id="IPR011011">
    <property type="entry name" value="Znf_FYVE_PHD"/>
</dbReference>
<dbReference type="Proteomes" id="UP000541444">
    <property type="component" value="Unassembled WGS sequence"/>
</dbReference>
<dbReference type="InterPro" id="IPR013083">
    <property type="entry name" value="Znf_RING/FYVE/PHD"/>
</dbReference>
<dbReference type="PANTHER" id="PTHR47863:SF4">
    <property type="entry name" value="RING_FYVE_PHD ZINC FINGER SUPERFAMILY PROTEIN"/>
    <property type="match status" value="1"/>
</dbReference>
<dbReference type="Gene3D" id="1.10.10.60">
    <property type="entry name" value="Homeodomain-like"/>
    <property type="match status" value="1"/>
</dbReference>